<evidence type="ECO:0000313" key="1">
    <source>
        <dbReference type="EMBL" id="SVD17899.1"/>
    </source>
</evidence>
<gene>
    <name evidence="1" type="ORF">METZ01_LOCUS370753</name>
</gene>
<name>A0A382T6X0_9ZZZZ</name>
<evidence type="ECO:0008006" key="2">
    <source>
        <dbReference type="Google" id="ProtNLM"/>
    </source>
</evidence>
<dbReference type="EMBL" id="UINC01134386">
    <property type="protein sequence ID" value="SVD17899.1"/>
    <property type="molecule type" value="Genomic_DNA"/>
</dbReference>
<sequence>MSSFSSSFSRLIFGGLLLVLPSFGNAQEKPPALPELMVEPVVASASLMQTVLAEGAPETYVLLSEMLDGGITASLNDSHKFRVILKRPEGGPPPNVKQVRLQTRLDDFQDLEKRANLPGLGEVIVKRTLRIGLIGSLYDLHTGELLASAAIRLAETETTVEDVVRPVKGPKNRELLTKLSDEAARQLVTRTLDCLSPPRVIAITGKQITFNRGQDFGYPVGELVDVFALGEDLKDPETGASLGREEVLVGTARVRRVNNRVSSALVLE</sequence>
<reference evidence="1" key="1">
    <citation type="submission" date="2018-05" db="EMBL/GenBank/DDBJ databases">
        <authorList>
            <person name="Lanie J.A."/>
            <person name="Ng W.-L."/>
            <person name="Kazmierczak K.M."/>
            <person name="Andrzejewski T.M."/>
            <person name="Davidsen T.M."/>
            <person name="Wayne K.J."/>
            <person name="Tettelin H."/>
            <person name="Glass J.I."/>
            <person name="Rusch D."/>
            <person name="Podicherti R."/>
            <person name="Tsui H.-C.T."/>
            <person name="Winkler M.E."/>
        </authorList>
    </citation>
    <scope>NUCLEOTIDE SEQUENCE</scope>
</reference>
<accession>A0A382T6X0</accession>
<proteinExistence type="predicted"/>
<dbReference type="AlphaFoldDB" id="A0A382T6X0"/>
<organism evidence="1">
    <name type="scientific">marine metagenome</name>
    <dbReference type="NCBI Taxonomy" id="408172"/>
    <lineage>
        <taxon>unclassified sequences</taxon>
        <taxon>metagenomes</taxon>
        <taxon>ecological metagenomes</taxon>
    </lineage>
</organism>
<feature type="non-terminal residue" evidence="1">
    <location>
        <position position="268"/>
    </location>
</feature>
<protein>
    <recommendedName>
        <fullName evidence="2">Curli production assembly/transport component CsgG</fullName>
    </recommendedName>
</protein>